<dbReference type="EMBL" id="QJKJ01010014">
    <property type="protein sequence ID" value="RDX74913.1"/>
    <property type="molecule type" value="Genomic_DNA"/>
</dbReference>
<comment type="caution">
    <text evidence="1">The sequence shown here is derived from an EMBL/GenBank/DDBJ whole genome shotgun (WGS) entry which is preliminary data.</text>
</comment>
<dbReference type="Proteomes" id="UP000257109">
    <property type="component" value="Unassembled WGS sequence"/>
</dbReference>
<evidence type="ECO:0000313" key="1">
    <source>
        <dbReference type="EMBL" id="RDX74913.1"/>
    </source>
</evidence>
<dbReference type="AlphaFoldDB" id="A0A371F9U4"/>
<name>A0A371F9U4_MUCPR</name>
<organism evidence="1 2">
    <name type="scientific">Mucuna pruriens</name>
    <name type="common">Velvet bean</name>
    <name type="synonym">Dolichos pruriens</name>
    <dbReference type="NCBI Taxonomy" id="157652"/>
    <lineage>
        <taxon>Eukaryota</taxon>
        <taxon>Viridiplantae</taxon>
        <taxon>Streptophyta</taxon>
        <taxon>Embryophyta</taxon>
        <taxon>Tracheophyta</taxon>
        <taxon>Spermatophyta</taxon>
        <taxon>Magnoliopsida</taxon>
        <taxon>eudicotyledons</taxon>
        <taxon>Gunneridae</taxon>
        <taxon>Pentapetalae</taxon>
        <taxon>rosids</taxon>
        <taxon>fabids</taxon>
        <taxon>Fabales</taxon>
        <taxon>Fabaceae</taxon>
        <taxon>Papilionoideae</taxon>
        <taxon>50 kb inversion clade</taxon>
        <taxon>NPAAA clade</taxon>
        <taxon>indigoferoid/millettioid clade</taxon>
        <taxon>Phaseoleae</taxon>
        <taxon>Mucuna</taxon>
    </lineage>
</organism>
<evidence type="ECO:0000313" key="2">
    <source>
        <dbReference type="Proteomes" id="UP000257109"/>
    </source>
</evidence>
<proteinExistence type="predicted"/>
<protein>
    <submittedName>
        <fullName evidence="1">Uncharacterized protein</fullName>
    </submittedName>
</protein>
<reference evidence="1" key="1">
    <citation type="submission" date="2018-05" db="EMBL/GenBank/DDBJ databases">
        <title>Draft genome of Mucuna pruriens seed.</title>
        <authorList>
            <person name="Nnadi N.E."/>
            <person name="Vos R."/>
            <person name="Hasami M.H."/>
            <person name="Devisetty U.K."/>
            <person name="Aguiy J.C."/>
        </authorList>
    </citation>
    <scope>NUCLEOTIDE SEQUENCE [LARGE SCALE GENOMIC DNA]</scope>
    <source>
        <strain evidence="1">JCA_2017</strain>
    </source>
</reference>
<feature type="non-terminal residue" evidence="1">
    <location>
        <position position="1"/>
    </location>
</feature>
<gene>
    <name evidence="1" type="ORF">CR513_45272</name>
</gene>
<keyword evidence="2" id="KW-1185">Reference proteome</keyword>
<accession>A0A371F9U4</accession>
<sequence>MKTVRRDHLRTLQVKVHSERDPRICIGDKGRDRSRYLSKQTNSSRGTIATISRGGSIAKMTELGRRRYIRSIMAVQVEETHPMDLVISFSKADYNGMLPYTRMIRWWSKYFSTKRARPINKFGGVFRHAHRLCRRASGDLRDDQSTNHLWPSIGYKDRSGQVYDHQCMGILQRNIGPLNAKLVVGNSVYAPPVHEVSNG</sequence>